<sequence>MKDRNSTVNLSPIGNCATAALIDHEARIVWWCYPYLDGDPVFCRLLMDEQEDGFMDIVLDRFQRAEQRYRPNSAVLETTLWASDGSGIRVVDFAPRFIQHERSYRPPMLIRRIEPICGYPRLQVRIRPRFSWGSASPRKVMGSNHIRYVGESETLRVTTNAPVAYVAREAAFVVTQPIVFVLGADEIFPADLEETSNRFEERTRSYWFQWCRNLSIPLEWQDAVLRSAITLKLSAYEETGAVVAAMTTSIPEAPHTERNWDYRACWLRDAFFVVRALNLLGATRTMEGFLGYMRNAFALSQDGWLKPVYGLVPSDDLDEVIVAALPGYRGMGPVRRGNAAHVQRQNDVFGAAIMANTQWFHDQRLPEIDKSALFQELERMGEKAVAVALEPDAGIWEYRGRARVHTHSALMCWASADRLRRIALTLRAEDRAAYWSGHADRIRTWIEERTWNAELGAFVESEGSETLDASVLLMADLGFLPPSDPRFVSTVEAIGAGLMRGKYLLRYNHPDDFGEPETAFIVCTFWYVLALHAIGRTDDARAIFIDLLSRRNAAGLFSEDLDPATGELWGNYPQTYSLVGTILCAVALSRPWSEIA</sequence>
<dbReference type="InterPro" id="IPR011613">
    <property type="entry name" value="GH15-like"/>
</dbReference>
<dbReference type="Gene3D" id="1.50.10.10">
    <property type="match status" value="1"/>
</dbReference>
<dbReference type="GO" id="GO:0005975">
    <property type="term" value="P:carbohydrate metabolic process"/>
    <property type="evidence" value="ECO:0007669"/>
    <property type="project" value="InterPro"/>
</dbReference>
<dbReference type="Pfam" id="PF19291">
    <property type="entry name" value="TREH_N"/>
    <property type="match status" value="1"/>
</dbReference>
<protein>
    <submittedName>
        <fullName evidence="3">Glucoamylase</fullName>
    </submittedName>
</protein>
<dbReference type="GO" id="GO:0004553">
    <property type="term" value="F:hydrolase activity, hydrolyzing O-glycosyl compounds"/>
    <property type="evidence" value="ECO:0007669"/>
    <property type="project" value="UniProtKB-ARBA"/>
</dbReference>
<dbReference type="SUPFAM" id="SSF48208">
    <property type="entry name" value="Six-hairpin glycosidases"/>
    <property type="match status" value="1"/>
</dbReference>
<organism evidence="3 4">
    <name type="scientific">Prosthecodimorpha hirschii</name>
    <dbReference type="NCBI Taxonomy" id="665126"/>
    <lineage>
        <taxon>Bacteria</taxon>
        <taxon>Pseudomonadati</taxon>
        <taxon>Pseudomonadota</taxon>
        <taxon>Alphaproteobacteria</taxon>
        <taxon>Hyphomicrobiales</taxon>
        <taxon>Ancalomicrobiaceae</taxon>
        <taxon>Prosthecodimorpha</taxon>
    </lineage>
</organism>
<gene>
    <name evidence="3" type="ORF">ABB55_18755</name>
</gene>
<dbReference type="InterPro" id="IPR045582">
    <property type="entry name" value="Trehalase-like_N"/>
</dbReference>
<name>A0A0P6VS22_9HYPH</name>
<accession>A0A0P6VS22</accession>
<dbReference type="RefSeq" id="WP_054360164.1">
    <property type="nucleotide sequence ID" value="NZ_LJYW01000001.1"/>
</dbReference>
<evidence type="ECO:0000313" key="4">
    <source>
        <dbReference type="Proteomes" id="UP000048984"/>
    </source>
</evidence>
<evidence type="ECO:0000259" key="1">
    <source>
        <dbReference type="Pfam" id="PF00723"/>
    </source>
</evidence>
<dbReference type="Pfam" id="PF00723">
    <property type="entry name" value="Glyco_hydro_15"/>
    <property type="match status" value="1"/>
</dbReference>
<dbReference type="AlphaFoldDB" id="A0A0P6VS22"/>
<feature type="domain" description="Trehalase-like N-terminal" evidence="2">
    <location>
        <begin position="10"/>
        <end position="156"/>
    </location>
</feature>
<feature type="domain" description="GH15-like" evidence="1">
    <location>
        <begin position="221"/>
        <end position="583"/>
    </location>
</feature>
<dbReference type="OrthoDB" id="3902805at2"/>
<reference evidence="3 4" key="2">
    <citation type="submission" date="2015-10" db="EMBL/GenBank/DDBJ databases">
        <title>Draft Genome Sequence of Prosthecomicrobium hirschii ATCC 27832.</title>
        <authorList>
            <person name="Daniel J."/>
            <person name="Givan S.A."/>
            <person name="Brun Y.V."/>
            <person name="Brown P.J."/>
        </authorList>
    </citation>
    <scope>NUCLEOTIDE SEQUENCE [LARGE SCALE GENOMIC DNA]</scope>
    <source>
        <strain evidence="3 4">16</strain>
    </source>
</reference>
<evidence type="ECO:0000259" key="2">
    <source>
        <dbReference type="Pfam" id="PF19291"/>
    </source>
</evidence>
<dbReference type="PANTHER" id="PTHR31616">
    <property type="entry name" value="TREHALASE"/>
    <property type="match status" value="1"/>
</dbReference>
<dbReference type="InterPro" id="IPR008928">
    <property type="entry name" value="6-hairpin_glycosidase_sf"/>
</dbReference>
<evidence type="ECO:0000313" key="3">
    <source>
        <dbReference type="EMBL" id="KPL53999.1"/>
    </source>
</evidence>
<dbReference type="InterPro" id="IPR012341">
    <property type="entry name" value="6hp_glycosidase-like_sf"/>
</dbReference>
<keyword evidence="4" id="KW-1185">Reference proteome</keyword>
<dbReference type="STRING" id="665126.ABB55_18755"/>
<dbReference type="Proteomes" id="UP000048984">
    <property type="component" value="Unassembled WGS sequence"/>
</dbReference>
<reference evidence="3 4" key="1">
    <citation type="submission" date="2015-09" db="EMBL/GenBank/DDBJ databases">
        <authorList>
            <person name="Jackson K.R."/>
            <person name="Lunt B.L."/>
            <person name="Fisher J.N.B."/>
            <person name="Gardner A.V."/>
            <person name="Bailey M.E."/>
            <person name="Deus L.M."/>
            <person name="Earl A.S."/>
            <person name="Gibby P.D."/>
            <person name="Hartmann K.A."/>
            <person name="Liu J.E."/>
            <person name="Manci A.M."/>
            <person name="Nielsen D.A."/>
            <person name="Solomon M.B."/>
            <person name="Breakwell D.P."/>
            <person name="Burnett S.H."/>
            <person name="Grose J.H."/>
        </authorList>
    </citation>
    <scope>NUCLEOTIDE SEQUENCE [LARGE SCALE GENOMIC DNA]</scope>
    <source>
        <strain evidence="3 4">16</strain>
    </source>
</reference>
<dbReference type="PANTHER" id="PTHR31616:SF0">
    <property type="entry name" value="GLUCAN 1,4-ALPHA-GLUCOSIDASE"/>
    <property type="match status" value="1"/>
</dbReference>
<proteinExistence type="predicted"/>
<dbReference type="EMBL" id="LJYW01000001">
    <property type="protein sequence ID" value="KPL53999.1"/>
    <property type="molecule type" value="Genomic_DNA"/>
</dbReference>
<comment type="caution">
    <text evidence="3">The sequence shown here is derived from an EMBL/GenBank/DDBJ whole genome shotgun (WGS) entry which is preliminary data.</text>
</comment>